<keyword evidence="1" id="KW-1133">Transmembrane helix</keyword>
<keyword evidence="1" id="KW-0812">Transmembrane</keyword>
<organism evidence="2 3">
    <name type="scientific">Macrostomum lignano</name>
    <dbReference type="NCBI Taxonomy" id="282301"/>
    <lineage>
        <taxon>Eukaryota</taxon>
        <taxon>Metazoa</taxon>
        <taxon>Spiralia</taxon>
        <taxon>Lophotrochozoa</taxon>
        <taxon>Platyhelminthes</taxon>
        <taxon>Rhabditophora</taxon>
        <taxon>Macrostomorpha</taxon>
        <taxon>Macrostomida</taxon>
        <taxon>Macrostomidae</taxon>
        <taxon>Macrostomum</taxon>
    </lineage>
</organism>
<dbReference type="Proteomes" id="UP000095280">
    <property type="component" value="Unplaced"/>
</dbReference>
<protein>
    <submittedName>
        <fullName evidence="3">AC_N domain-containing protein</fullName>
    </submittedName>
</protein>
<evidence type="ECO:0000313" key="3">
    <source>
        <dbReference type="WBParaSite" id="maker-uti_cns_0005667-snap-gene-0.4-mRNA-1"/>
    </source>
</evidence>
<accession>A0A1I8HDU1</accession>
<keyword evidence="1" id="KW-0472">Membrane</keyword>
<dbReference type="WBParaSite" id="maker-uti_cns_0005667-snap-gene-0.4-mRNA-1">
    <property type="protein sequence ID" value="maker-uti_cns_0005667-snap-gene-0.4-mRNA-1"/>
    <property type="gene ID" value="maker-uti_cns_0005667-snap-gene-0.4"/>
</dbReference>
<reference evidence="3" key="1">
    <citation type="submission" date="2016-11" db="UniProtKB">
        <authorList>
            <consortium name="WormBaseParasite"/>
        </authorList>
    </citation>
    <scope>IDENTIFICATION</scope>
</reference>
<dbReference type="AlphaFoldDB" id="A0A1I8HDU1"/>
<evidence type="ECO:0000313" key="2">
    <source>
        <dbReference type="Proteomes" id="UP000095280"/>
    </source>
</evidence>
<evidence type="ECO:0000256" key="1">
    <source>
        <dbReference type="SAM" id="Phobius"/>
    </source>
</evidence>
<name>A0A1I8HDU1_9PLAT</name>
<proteinExistence type="predicted"/>
<keyword evidence="2" id="KW-1185">Reference proteome</keyword>
<sequence length="399" mass="42637">RFSAPFSSGFNGLSSRRSGLRLAAGALRSGSRPLISKVPKMHWLTMNFESDQLEREFRQQEDRGFLIAMANHGPGAAAERLPARHRTAQDHTAADAVYDQLHLDWHAAHGAAGCQAQVRLVVVFVSILLTYCMSQTNVLCCRLSLLNATVSGPFFRQQPGEDSAAYYEDLSCPSPLFICLAGLLCLMLPPAFPGLPALAQQLLALCIAVGFAATAAGSHRQLFELWDSAVAAAGPAAASNATHWTGAAAASAVSRWLSQSLFGGLLALALTAAVAACLARLRTAARREAFAWAYQTTDSQLEVLLVKEACSSLVKNLLPEEVASAILRQPRAQRNFLHSLCVEEHPLIAVLHIGLSVASDEAVSASPNSAALTGHSGRCLANLTALIDELLDHQQQQQQ</sequence>
<feature type="transmembrane region" description="Helical" evidence="1">
    <location>
        <begin position="261"/>
        <end position="281"/>
    </location>
</feature>